<accession>A0ABQ8YIH7</accession>
<reference evidence="1" key="1">
    <citation type="submission" date="2022-08" db="EMBL/GenBank/DDBJ databases">
        <title>Novel sulfate-reducing endosymbionts in the free-living metamonad Anaeramoeba.</title>
        <authorList>
            <person name="Jerlstrom-Hultqvist J."/>
            <person name="Cepicka I."/>
            <person name="Gallot-Lavallee L."/>
            <person name="Salas-Leiva D."/>
            <person name="Curtis B.A."/>
            <person name="Zahonova K."/>
            <person name="Pipaliya S."/>
            <person name="Dacks J."/>
            <person name="Roger A.J."/>
        </authorList>
    </citation>
    <scope>NUCLEOTIDE SEQUENCE</scope>
    <source>
        <strain evidence="1">Schooner1</strain>
    </source>
</reference>
<gene>
    <name evidence="1" type="ORF">M0813_02341</name>
</gene>
<protein>
    <submittedName>
        <fullName evidence="1">Uncharacterized protein</fullName>
    </submittedName>
</protein>
<comment type="caution">
    <text evidence="1">The sequence shown here is derived from an EMBL/GenBank/DDBJ whole genome shotgun (WGS) entry which is preliminary data.</text>
</comment>
<dbReference type="Proteomes" id="UP001150062">
    <property type="component" value="Unassembled WGS sequence"/>
</dbReference>
<dbReference type="EMBL" id="JAOAOG010000164">
    <property type="protein sequence ID" value="KAJ6244376.1"/>
    <property type="molecule type" value="Genomic_DNA"/>
</dbReference>
<organism evidence="1 2">
    <name type="scientific">Anaeramoeba flamelloides</name>
    <dbReference type="NCBI Taxonomy" id="1746091"/>
    <lineage>
        <taxon>Eukaryota</taxon>
        <taxon>Metamonada</taxon>
        <taxon>Anaeramoebidae</taxon>
        <taxon>Anaeramoeba</taxon>
    </lineage>
</organism>
<evidence type="ECO:0000313" key="2">
    <source>
        <dbReference type="Proteomes" id="UP001150062"/>
    </source>
</evidence>
<sequence length="226" mass="27325">MANTTLEYYSELRESEELIQKHHYKNCISPISPLQIIERIPTDLKNFDNLHNCYALTKKAYEVIKEFYFSLLKDFDEKKRVKNFFRIFIKRNFEYYFTKLTQSITAEEKKSQIKNGDLPLWNYLIRVMFQICVYDNWKTNFYWQNENENENKNENENENEITTAFSHQEHSFLEKCDFSDGQVRLVFPQIQLRSTFPTRSLVIPVDRKLQNKTVETKNKKQIVKNN</sequence>
<proteinExistence type="predicted"/>
<keyword evidence="2" id="KW-1185">Reference proteome</keyword>
<name>A0ABQ8YIH7_9EUKA</name>
<evidence type="ECO:0000313" key="1">
    <source>
        <dbReference type="EMBL" id="KAJ6244376.1"/>
    </source>
</evidence>